<evidence type="ECO:0000259" key="23">
    <source>
        <dbReference type="PROSITE" id="PS51921"/>
    </source>
</evidence>
<evidence type="ECO:0000256" key="16">
    <source>
        <dbReference type="ARBA" id="ARBA00023139"/>
    </source>
</evidence>
<dbReference type="SMR" id="A0A023NGM8"/>
<dbReference type="EMBL" id="KJ650296">
    <property type="protein sequence ID" value="AHX00721.1"/>
    <property type="molecule type" value="Genomic_RNA"/>
</dbReference>
<feature type="chain" id="PRO_5034794939" description="Spike protein S2'" evidence="21">
    <location>
        <begin position="888"/>
        <end position="1353"/>
    </location>
</feature>
<keyword evidence="2 21" id="KW-1170">Fusion of virus membrane with host endosomal membrane</keyword>
<keyword evidence="12 21" id="KW-1133">Transmembrane helix</keyword>
<keyword evidence="15 21" id="KW-0472">Membrane</keyword>
<feature type="topological domain" description="Cytoplasmic" evidence="21">
    <location>
        <begin position="1318"/>
        <end position="1353"/>
    </location>
</feature>
<dbReference type="InterPro" id="IPR002552">
    <property type="entry name" value="Spike_S2_CoV"/>
</dbReference>
<evidence type="ECO:0000256" key="18">
    <source>
        <dbReference type="ARBA" id="ARBA00023180"/>
    </source>
</evidence>
<dbReference type="SUPFAM" id="SSF111474">
    <property type="entry name" value="Coronavirus S2 glycoprotein"/>
    <property type="match status" value="2"/>
</dbReference>
<dbReference type="Pfam" id="PF09408">
    <property type="entry name" value="bCoV_S1_RBD"/>
    <property type="match status" value="1"/>
</dbReference>
<sequence length="1353" mass="149430">MIHSVFLLMFLLTPTESYVDVGPDSVKSACIEVDIQQTFFDKTWPRPIDVSKADGIIYPQGRTYSNITITYQGLFPYQGDHGDMYVYSAGHATGTTPQKLFVANYSQDVKQFANGFVVRIGAAANSTGTVIISPSTSATIRKIYPAFMLGSSVGNFSDGKMGRFFNHTLVLLPDGCGTLLRAFYCILEPRSGNHCPAGNSYTSFATYHTPATDCSDGNYNRNASLNSFKEYFNLRNCTFMYTYNITEDEILEWFGITQTAQGVHLFSSRYVDLYGGNMFQFATLPVYDTIKYYSIIPHSIRSIQSDRKAWAAFYVYKLQPLTFLLDFSVDGYIRRAIDCGFNDLSQLHCSYESFDVESGVYSVSSFEAKPSGSVVEQAEGVECDFSPLLSGTPPQVYNFKRLVFTNCNYNLTKLLSLFSVNDFTCSQISPAAIASNCYSSLILDYFSYPLSMKSDLGVSSAGPISQFNYKQSFSNPTCLILATVPHNLTTITKPLKYSYINKCSRLLSDDRTEVPQLVNANQYSPCVSIVPSTVWEDGDYYRKQLSPLEGGGWLVASGSTVAMTEQLQMGFGITVQYGTDTNSVCPKLEFANDTKIASQLGNCVEYSLYGVSGRGVFQNCTAVGVRQQRFVYDAYQNLVGYYSDDGNYYCLRACVSVPVSVIYDKETKTHATLFGSVACEHISSTMSQYSRSTRSMLKRRDSTYGPLQTPVGCVLGLVNSSLFVEDCKLPLGQSLCALPDTPSTLTPRSVRSVPGEMRLASIAFNHPIQVDQFNSSYFKLSIPTNFSFGVTQEYIQTTIQKVTVDCKQYICNGFQKCEQLLREYGQFCSKINQALHGANLRQDDSVRNLFASVKSSQSSPIIPGFGGDFNLTLLEPVSISTGSRSARSAIEDLLFDKVTIADPGYMQGYDDCMQQGPASARDLICAQYVAGYKVLPPLMDVNMEAAYTSSLLGSIAGVGWTAGLSSFAAIPFAQSIFYRLNGVGITQQVLSENQKLIANKFNQALGAMQTGFTTTNEAFRKVQDAVNNNAQALSKLASELSNTFGAISASIGDIIQRLDVLEQDAQIDRLINGRLTTLNAFVAQQLVRSESAALSAQLAKDKVNECVKAQSKRSGFCGQGTHIVSFVVNAPNGLYFMHVGYYPSNHIEVVSAYGLCDAANPTNCIAPVNGYFIKTNNTRIVDEWSYTGSSFYSPEPITSLNTKYVAPQVTYQNISTNLPPPLLGNSTGIDFQDELDEFFKNVSTSIPNFGSLTQINTTLLDLTYEMLSLQQVVKALNESYIDLKELGNYTYYNKWPWYIWLGFIAGLVALALCVFFILCCTGCGTNCMGKLKCNRCCDRYEEYDLEPHKVHVH</sequence>
<dbReference type="PROSITE" id="PS51921">
    <property type="entry name" value="BCOV_S1_CTD"/>
    <property type="match status" value="1"/>
</dbReference>
<comment type="function">
    <text evidence="21">Spike protein S1: attaches the virion to the cell membrane by interacting with host receptor, initiating the infection.</text>
</comment>
<evidence type="ECO:0000256" key="12">
    <source>
        <dbReference type="ARBA" id="ARBA00022989"/>
    </source>
</evidence>
<proteinExistence type="inferred from homology"/>
<organism evidence="28 31">
    <name type="scientific">Middle East respiratory syndrome-related coronavirus</name>
    <name type="common">MERS-CoV</name>
    <dbReference type="NCBI Taxonomy" id="1335626"/>
    <lineage>
        <taxon>Viruses</taxon>
        <taxon>Riboviria</taxon>
        <taxon>Orthornavirae</taxon>
        <taxon>Pisuviricota</taxon>
        <taxon>Pisoniviricetes</taxon>
        <taxon>Nidovirales</taxon>
        <taxon>Cornidovirineae</taxon>
        <taxon>Coronaviridae</taxon>
        <taxon>Orthocoronavirinae</taxon>
        <taxon>Betacoronavirus</taxon>
        <taxon>Merbecovirus</taxon>
        <taxon>Betacoronavirus cameli</taxon>
    </lineage>
</organism>
<dbReference type="Pfam" id="PF01601">
    <property type="entry name" value="CoV_S2"/>
    <property type="match status" value="1"/>
</dbReference>
<feature type="coiled-coil region" evidence="21">
    <location>
        <begin position="1258"/>
        <end position="1286"/>
    </location>
</feature>
<dbReference type="GO" id="GO:0046813">
    <property type="term" value="P:receptor-mediated virion attachment to host cell"/>
    <property type="evidence" value="ECO:0007669"/>
    <property type="project" value="UniProtKB-UniRule"/>
</dbReference>
<protein>
    <recommendedName>
        <fullName evidence="21">Spike glycoprotein</fullName>
        <shortName evidence="21">S glycoprotein</shortName>
    </recommendedName>
    <alternativeName>
        <fullName evidence="21">E2</fullName>
    </alternativeName>
    <alternativeName>
        <fullName evidence="21">Peplomer protein</fullName>
    </alternativeName>
    <component>
        <recommendedName>
            <fullName evidence="21">Spike protein S1</fullName>
        </recommendedName>
    </component>
    <component>
        <recommendedName>
            <fullName evidence="21">Spike protein S2</fullName>
        </recommendedName>
    </component>
    <component>
        <recommendedName>
            <fullName evidence="21">Spike protein S2'</fullName>
        </recommendedName>
    </component>
</protein>
<dbReference type="Pfam" id="PF19214">
    <property type="entry name" value="CoV_S2_C"/>
    <property type="match status" value="1"/>
</dbReference>
<feature type="region of interest" description="Heptad repeat 2" evidence="21">
    <location>
        <begin position="1246"/>
        <end position="1285"/>
    </location>
</feature>
<evidence type="ECO:0000256" key="7">
    <source>
        <dbReference type="ARBA" id="ARBA00022729"/>
    </source>
</evidence>
<keyword evidence="5 21" id="KW-1162">Viral penetration into host cytoplasm</keyword>
<dbReference type="InterPro" id="IPR032500">
    <property type="entry name" value="bCoV_S1_N"/>
</dbReference>
<dbReference type="CDD" id="cd21626">
    <property type="entry name" value="MERS-CoV-like_Spike_S1_NTD"/>
    <property type="match status" value="1"/>
</dbReference>
<evidence type="ECO:0000256" key="15">
    <source>
        <dbReference type="ARBA" id="ARBA00023136"/>
    </source>
</evidence>
<keyword evidence="1 21" id="KW-1168">Fusion of virus membrane with host membrane</keyword>
<dbReference type="GO" id="GO:0044173">
    <property type="term" value="C:host cell endoplasmic reticulum-Golgi intermediate compartment membrane"/>
    <property type="evidence" value="ECO:0007669"/>
    <property type="project" value="UniProtKB-SubCell"/>
</dbReference>
<dbReference type="GO" id="GO:0055036">
    <property type="term" value="C:virion membrane"/>
    <property type="evidence" value="ECO:0007669"/>
    <property type="project" value="UniProtKB-SubCell"/>
</dbReference>
<dbReference type="InterPro" id="IPR043473">
    <property type="entry name" value="S2_sf_CoV"/>
</dbReference>
<dbReference type="Proteomes" id="UP000117128">
    <property type="component" value="Genome"/>
</dbReference>
<dbReference type="PROSITE" id="PS51923">
    <property type="entry name" value="COV_S2_HR1"/>
    <property type="match status" value="1"/>
</dbReference>
<dbReference type="Gene3D" id="3.30.70.1840">
    <property type="match status" value="1"/>
</dbReference>
<dbReference type="PROSITE" id="PS51922">
    <property type="entry name" value="BCOV_S1_NTD"/>
    <property type="match status" value="1"/>
</dbReference>
<dbReference type="InterPro" id="IPR044874">
    <property type="entry name" value="Spike_S2_CoV_HR2"/>
</dbReference>
<dbReference type="HAMAP" id="MF_04099">
    <property type="entry name" value="BETA_CORONA_SPIKE"/>
    <property type="match status" value="1"/>
</dbReference>
<feature type="domain" description="BetaCoV S1-CTD" evidence="23">
    <location>
        <begin position="381"/>
        <end position="587"/>
    </location>
</feature>
<keyword evidence="16 21" id="KW-0564">Palmitate</keyword>
<keyword evidence="3 21" id="KW-1032">Host cell membrane</keyword>
<dbReference type="Gene3D" id="2.60.120.960">
    <property type="entry name" value="Spike glycoprotein, N-terminal domain"/>
    <property type="match status" value="1"/>
</dbReference>
<evidence type="ECO:0000256" key="9">
    <source>
        <dbReference type="ARBA" id="ARBA00022844"/>
    </source>
</evidence>
<dbReference type="Gene3D" id="2.20.210.30">
    <property type="match status" value="1"/>
</dbReference>
<dbReference type="PROSITE" id="PS51924">
    <property type="entry name" value="COV_S2_HR2"/>
    <property type="match status" value="1"/>
</dbReference>
<comment type="domain">
    <text evidence="21">Fusion peptide 1 (FP1) and fusion peptide 2 (FP2) function cooperatively and have a membrane-ordering effect on lipid headgroups and shallow hydrophobic regions of target bilayers. They are considered as two domains of an extended, bipartite FP. The membrane-ordering activity is calcium-dependent and also dependent on correct folding, which is maintained by an internal disulfide bond in FP2.</text>
</comment>
<feature type="domain" description="Coronavirus spike (S) glycoprotein S2 subunit heptad repeat 1 (HR1) region profile" evidence="25">
    <location>
        <begin position="970"/>
        <end position="1075"/>
    </location>
</feature>
<keyword evidence="14 21" id="KW-0175">Coiled coil</keyword>
<keyword evidence="18 21" id="KW-0325">Glycoprotein</keyword>
<keyword evidence="17 21" id="KW-1015">Disulfide bond</keyword>
<dbReference type="InterPro" id="IPR018548">
    <property type="entry name" value="Spike_S1_RBD_bCoV"/>
</dbReference>
<dbReference type="GO" id="GO:0019064">
    <property type="term" value="P:fusion of virus membrane with host plasma membrane"/>
    <property type="evidence" value="ECO:0007669"/>
    <property type="project" value="UniProtKB-UniRule"/>
</dbReference>
<dbReference type="CDD" id="cd22379">
    <property type="entry name" value="MERS-CoV-like_Spike_SD1-2_S1-S2_S2"/>
    <property type="match status" value="1"/>
</dbReference>
<evidence type="ECO:0000256" key="22">
    <source>
        <dbReference type="SAM" id="Phobius"/>
    </source>
</evidence>
<dbReference type="Pfam" id="PF16451">
    <property type="entry name" value="bCoV_S1_N"/>
    <property type="match status" value="1"/>
</dbReference>
<comment type="subcellular location">
    <subcellularLocation>
        <location evidence="21">Virion membrane</location>
        <topology evidence="21">Single-pass type I membrane protein</topology>
    </subcellularLocation>
    <subcellularLocation>
        <location evidence="21">Host endoplasmic reticulum-Golgi intermediate compartment membrane</location>
        <topology evidence="21">Single-pass type I membrane protein</topology>
    </subcellularLocation>
    <subcellularLocation>
        <location evidence="21">Host cell membrane</location>
        <topology evidence="21">Single-pass type I membrane protein</topology>
    </subcellularLocation>
    <text evidence="21">Accumulates in the endoplasmic reticulum-Golgi intermediate compartment, where it participates in virus particle assembly. Some S oligomers are transported to the host plasma membrane, where they may mediate cell-cell fusion.</text>
</comment>
<evidence type="ECO:0000259" key="26">
    <source>
        <dbReference type="PROSITE" id="PS51924"/>
    </source>
</evidence>
<dbReference type="InterPro" id="IPR042578">
    <property type="entry name" value="BETA_CORONA_SPIKE"/>
</dbReference>
<feature type="coiled-coil region" evidence="21">
    <location>
        <begin position="1023"/>
        <end position="1067"/>
    </location>
</feature>
<keyword evidence="20 21" id="KW-1160">Virus entry into host cell</keyword>
<evidence type="ECO:0000313" key="31">
    <source>
        <dbReference type="Proteomes" id="UP000117128"/>
    </source>
</evidence>
<evidence type="ECO:0000313" key="28">
    <source>
        <dbReference type="EMBL" id="AHX00721.1"/>
    </source>
</evidence>
<keyword evidence="11 21" id="KW-0261">Viral envelope protein</keyword>
<keyword evidence="13 21" id="KW-0843">Virulence</keyword>
<comment type="function">
    <text evidence="21">Spike protein S2: mediates fusion of the virion and cellular membranes by acting as a class I viral fusion protein. Under the current model, the protein has at least three conformational states: pre-fusion native state, pre-hairpin intermediate state, and post-fusion hairpin state. During viral and target cell membrane fusion, the coiled coil regions (heptad repeats) assume a trimer-of-hairpins structure, positioning the fusion peptide in close proximity to the C-terminal region of the ectodomain. The formation of this structure appears to drive apposition and subsequent fusion of viral and target cell membranes.</text>
</comment>
<feature type="short sequence motif" description="KxHxx" evidence="21">
    <location>
        <begin position="1349"/>
        <end position="1353"/>
    </location>
</feature>
<comment type="subunit">
    <text evidence="21">Homotrimer; each monomer consists of a S1 and a S2 subunit. The resulting peplomers protrude from the virus surface as spikes.</text>
</comment>
<keyword evidence="7 21" id="KW-0732">Signal</keyword>
<dbReference type="InterPro" id="IPR044337">
    <property type="entry name" value="Spike_S1_N_MERS-CoV-like"/>
</dbReference>
<evidence type="ECO:0000259" key="24">
    <source>
        <dbReference type="PROSITE" id="PS51922"/>
    </source>
</evidence>
<evidence type="ECO:0000256" key="10">
    <source>
        <dbReference type="ARBA" id="ARBA00022870"/>
    </source>
</evidence>
<keyword evidence="6 21" id="KW-0812">Transmembrane</keyword>
<feature type="disulfide bond" evidence="21">
    <location>
        <begin position="425"/>
        <end position="478"/>
    </location>
</feature>
<evidence type="ECO:0000256" key="3">
    <source>
        <dbReference type="ARBA" id="ARBA00022511"/>
    </source>
</evidence>
<comment type="PTM">
    <text evidence="21">The cytoplasmic Cys-rich domain is palmitoylated. Spike glycoprotein is digested within host endosomes.</text>
</comment>
<dbReference type="EMBL" id="KJ650295">
    <property type="protein sequence ID" value="AHX00711.1"/>
    <property type="molecule type" value="Genomic_RNA"/>
</dbReference>
<feature type="domain" description="BetaCoV S1-NTD" evidence="24">
    <location>
        <begin position="17"/>
        <end position="351"/>
    </location>
</feature>
<dbReference type="InterPro" id="IPR043614">
    <property type="entry name" value="Spike_S2_CoV_C"/>
</dbReference>
<dbReference type="InterPro" id="IPR044873">
    <property type="entry name" value="Spike_S2_CoV_HR1"/>
</dbReference>
<dbReference type="CDD" id="cd21486">
    <property type="entry name" value="human_MERS-CoV_Spike_S1_RBD"/>
    <property type="match status" value="1"/>
</dbReference>
<accession>A0A023NGM8</accession>
<evidence type="ECO:0000256" key="5">
    <source>
        <dbReference type="ARBA" id="ARBA00022595"/>
    </source>
</evidence>
<dbReference type="EMBL" id="KJ650297">
    <property type="protein sequence ID" value="AHX00731.1"/>
    <property type="molecule type" value="Genomic_RNA"/>
</dbReference>
<evidence type="ECO:0000256" key="1">
    <source>
        <dbReference type="ARBA" id="ARBA00022506"/>
    </source>
</evidence>
<gene>
    <name evidence="21" type="primary">S</name>
</gene>
<evidence type="ECO:0000256" key="8">
    <source>
        <dbReference type="ARBA" id="ARBA00022804"/>
    </source>
</evidence>
<evidence type="ECO:0000256" key="2">
    <source>
        <dbReference type="ARBA" id="ARBA00022510"/>
    </source>
</evidence>
<feature type="domain" description="Coronavirus spike (S) glycoprotein S2 subunit heptad repeat 2 (HR2) region profile" evidence="26">
    <location>
        <begin position="1226"/>
        <end position="1307"/>
    </location>
</feature>
<dbReference type="GO" id="GO:0019031">
    <property type="term" value="C:viral envelope"/>
    <property type="evidence" value="ECO:0007669"/>
    <property type="project" value="UniProtKB-UniRule"/>
</dbReference>
<dbReference type="GO" id="GO:0020002">
    <property type="term" value="C:host cell plasma membrane"/>
    <property type="evidence" value="ECO:0007669"/>
    <property type="project" value="UniProtKB-SubCell"/>
</dbReference>
<evidence type="ECO:0000256" key="21">
    <source>
        <dbReference type="HAMAP-Rule" id="MF_04099"/>
    </source>
</evidence>
<feature type="chain" id="PRO_5034794940" description="Spike protein S2" evidence="21">
    <location>
        <begin position="748"/>
        <end position="1353"/>
    </location>
</feature>
<evidence type="ECO:0000313" key="27">
    <source>
        <dbReference type="EMBL" id="AHX00711.1"/>
    </source>
</evidence>
<evidence type="ECO:0000313" key="29">
    <source>
        <dbReference type="EMBL" id="AHX00731.1"/>
    </source>
</evidence>
<evidence type="ECO:0000256" key="14">
    <source>
        <dbReference type="ARBA" id="ARBA00023054"/>
    </source>
</evidence>
<keyword evidence="9 21" id="KW-0946">Virion</keyword>
<dbReference type="GO" id="GO:0016020">
    <property type="term" value="C:membrane"/>
    <property type="evidence" value="ECO:0007669"/>
    <property type="project" value="UniProtKB-UniRule"/>
</dbReference>
<evidence type="ECO:0000256" key="6">
    <source>
        <dbReference type="ARBA" id="ARBA00022692"/>
    </source>
</evidence>
<comment type="function">
    <text evidence="21">Spike protein S2': Acts as a viral fusion peptide which is unmasked following S2 cleavage occurring upon virus endocytosis.</text>
</comment>
<evidence type="ECO:0000313" key="30">
    <source>
        <dbReference type="Proteomes" id="UP000110818"/>
    </source>
</evidence>
<keyword evidence="19 21" id="KW-0449">Lipoprotein</keyword>
<comment type="PTM">
    <text evidence="21">Specific enzymatic cleavages in vivo yield mature proteins. The precursor is processed into S1 and S2 by host cell furin or another cellular protease to yield the mature S1 and S2 proteins. Additionally, a second cleavage leads to the release of a fusion peptide after viral attachment to host cell receptor.</text>
</comment>
<dbReference type="InterPro" id="IPR043002">
    <property type="entry name" value="Spike_N_sf"/>
</dbReference>
<feature type="region of interest" description="Heptad repeat 1" evidence="21">
    <location>
        <begin position="994"/>
        <end position="1044"/>
    </location>
</feature>
<dbReference type="Gene3D" id="1.20.5.300">
    <property type="match status" value="2"/>
</dbReference>
<evidence type="ECO:0000256" key="17">
    <source>
        <dbReference type="ARBA" id="ARBA00023157"/>
    </source>
</evidence>
<dbReference type="Proteomes" id="UP000157628">
    <property type="component" value="Genome"/>
</dbReference>
<name>A0A023NGM8_MERS</name>
<evidence type="ECO:0000256" key="19">
    <source>
        <dbReference type="ARBA" id="ARBA00023288"/>
    </source>
</evidence>
<evidence type="ECO:0000256" key="11">
    <source>
        <dbReference type="ARBA" id="ARBA00022879"/>
    </source>
</evidence>
<dbReference type="InterPro" id="IPR044376">
    <property type="entry name" value="Spike_S1_RBD_MERS-CoV"/>
</dbReference>
<dbReference type="Proteomes" id="UP000110818">
    <property type="component" value="Genome"/>
</dbReference>
<comment type="caution">
    <text evidence="21">Lacks conserved residue(s) required for the propagation of feature annotation.</text>
</comment>
<evidence type="ECO:0000259" key="25">
    <source>
        <dbReference type="PROSITE" id="PS51923"/>
    </source>
</evidence>
<evidence type="ECO:0000256" key="20">
    <source>
        <dbReference type="ARBA" id="ARBA00023296"/>
    </source>
</evidence>
<feature type="transmembrane region" description="Helical" evidence="22">
    <location>
        <begin position="1297"/>
        <end position="1320"/>
    </location>
</feature>
<dbReference type="GO" id="GO:0075509">
    <property type="term" value="P:endocytosis involved in viral entry into host cell"/>
    <property type="evidence" value="ECO:0007669"/>
    <property type="project" value="UniProtKB-UniRule"/>
</dbReference>
<reference evidence="30 31" key="1">
    <citation type="journal article" date="2014" name="Emerg. Infect. Dis.">
        <title>MERS coronavirus in dromedary camel herd, Saudi Arabia.</title>
        <authorList>
            <person name="Hemida M.G."/>
            <person name="Chu D.K."/>
            <person name="Poon L.L."/>
            <person name="Perera R.A."/>
            <person name="Alhammadi M.A."/>
            <person name="Ng H.Y."/>
            <person name="Siu L.Y."/>
            <person name="Guan Y."/>
            <person name="Alnaeem A."/>
            <person name="Peiris M."/>
        </authorList>
    </citation>
    <scope>NUCLEOTIDE SEQUENCE [LARGE SCALE GENOMIC DNA]</scope>
    <source>
        <strain evidence="29">KFU-HKU 1</strain>
        <strain evidence="27">KFU-HKU 13</strain>
        <strain evidence="28">KFU-HKU 19Dam</strain>
    </source>
</reference>
<feature type="region of interest" description="Fusion peptide 1" evidence="21">
    <location>
        <begin position="888"/>
        <end position="909"/>
    </location>
</feature>
<feature type="site" description="Cleavage" evidence="21">
    <location>
        <begin position="887"/>
        <end position="888"/>
    </location>
</feature>
<comment type="similarity">
    <text evidence="21">Belongs to the betacoronaviruses spike protein family.</text>
</comment>
<keyword evidence="4 21" id="KW-0945">Host-virus interaction</keyword>
<dbReference type="InterPro" id="IPR036326">
    <property type="entry name" value="Spike_S1_RBD_sf_bCoV"/>
</dbReference>
<dbReference type="SUPFAM" id="SSF143587">
    <property type="entry name" value="SARS receptor-binding domain-like"/>
    <property type="match status" value="1"/>
</dbReference>
<keyword evidence="10 21" id="KW-1043">Host membrane</keyword>
<evidence type="ECO:0000256" key="13">
    <source>
        <dbReference type="ARBA" id="ARBA00023026"/>
    </source>
</evidence>
<dbReference type="GO" id="GO:0039654">
    <property type="term" value="P:fusion of virus membrane with host endosome membrane"/>
    <property type="evidence" value="ECO:0007669"/>
    <property type="project" value="UniProtKB-UniRule"/>
</dbReference>
<keyword evidence="8 21" id="KW-1161">Viral attachment to host cell</keyword>
<evidence type="ECO:0000256" key="4">
    <source>
        <dbReference type="ARBA" id="ARBA00022581"/>
    </source>
</evidence>